<evidence type="ECO:0000313" key="9">
    <source>
        <dbReference type="Proteomes" id="UP000823960"/>
    </source>
</evidence>
<sequence length="198" mass="20651">MRRILKDTVRLVTITLIAGVLLSAVYALTKEPIEKAQLEELQSSYRSVFSQAAGFEEISLSAPVELDGYSSTLNSALYALDGENNIIGGVYSVTSHEGYGGDITVSMGVDSLGRITGVLVTSMNETVSLGANCQDEEWLSQFVGISFETGAHSGAQSDGGIDAISGATYTTEAVLDAVNAGLGVARGEYSDLVPGVIS</sequence>
<comment type="subunit">
    <text evidence="6">The complex is composed of six subunits: RnfA, RnfB, RnfC, RnfD, RnfE and RnfG.</text>
</comment>
<dbReference type="GO" id="GO:0005886">
    <property type="term" value="C:plasma membrane"/>
    <property type="evidence" value="ECO:0007669"/>
    <property type="project" value="UniProtKB-SubCell"/>
</dbReference>
<keyword evidence="6" id="KW-1278">Translocase</keyword>
<keyword evidence="4 6" id="KW-0288">FMN</keyword>
<evidence type="ECO:0000256" key="6">
    <source>
        <dbReference type="HAMAP-Rule" id="MF_00479"/>
    </source>
</evidence>
<dbReference type="EMBL" id="DVOL01000079">
    <property type="protein sequence ID" value="HIV11133.1"/>
    <property type="molecule type" value="Genomic_DNA"/>
</dbReference>
<keyword evidence="5 6" id="KW-0249">Electron transport</keyword>
<accession>A0A9D1NRT6</accession>
<evidence type="ECO:0000256" key="2">
    <source>
        <dbReference type="ARBA" id="ARBA00022553"/>
    </source>
</evidence>
<keyword evidence="6" id="KW-0812">Transmembrane</keyword>
<evidence type="ECO:0000256" key="5">
    <source>
        <dbReference type="ARBA" id="ARBA00022982"/>
    </source>
</evidence>
<dbReference type="SMART" id="SM00900">
    <property type="entry name" value="FMN_bind"/>
    <property type="match status" value="1"/>
</dbReference>
<dbReference type="Proteomes" id="UP000823960">
    <property type="component" value="Unassembled WGS sequence"/>
</dbReference>
<reference evidence="8" key="1">
    <citation type="submission" date="2020-10" db="EMBL/GenBank/DDBJ databases">
        <authorList>
            <person name="Gilroy R."/>
        </authorList>
    </citation>
    <scope>NUCLEOTIDE SEQUENCE</scope>
    <source>
        <strain evidence="8">1370</strain>
    </source>
</reference>
<proteinExistence type="inferred from homology"/>
<dbReference type="PANTHER" id="PTHR36118">
    <property type="entry name" value="ION-TRANSLOCATING OXIDOREDUCTASE COMPLEX SUBUNIT G"/>
    <property type="match status" value="1"/>
</dbReference>
<dbReference type="HAMAP" id="MF_00479">
    <property type="entry name" value="RsxG_RnfG"/>
    <property type="match status" value="1"/>
</dbReference>
<dbReference type="Pfam" id="PF04205">
    <property type="entry name" value="FMN_bind"/>
    <property type="match status" value="1"/>
</dbReference>
<gene>
    <name evidence="6" type="primary">rnfG</name>
    <name evidence="8" type="ORF">IAD28_05525</name>
</gene>
<feature type="modified residue" description="FMN phosphoryl threonine" evidence="6">
    <location>
        <position position="168"/>
    </location>
</feature>
<comment type="cofactor">
    <cofactor evidence="6">
        <name>FMN</name>
        <dbReference type="ChEBI" id="CHEBI:58210"/>
    </cofactor>
</comment>
<dbReference type="PANTHER" id="PTHR36118:SF1">
    <property type="entry name" value="ION-TRANSLOCATING OXIDOREDUCTASE COMPLEX SUBUNIT G"/>
    <property type="match status" value="1"/>
</dbReference>
<name>A0A9D1NRT6_9FIRM</name>
<comment type="caution">
    <text evidence="8">The sequence shown here is derived from an EMBL/GenBank/DDBJ whole genome shotgun (WGS) entry which is preliminary data.</text>
</comment>
<keyword evidence="3 6" id="KW-0285">Flavoprotein</keyword>
<evidence type="ECO:0000256" key="4">
    <source>
        <dbReference type="ARBA" id="ARBA00022643"/>
    </source>
</evidence>
<evidence type="ECO:0000259" key="7">
    <source>
        <dbReference type="SMART" id="SM00900"/>
    </source>
</evidence>
<evidence type="ECO:0000313" key="8">
    <source>
        <dbReference type="EMBL" id="HIV11133.1"/>
    </source>
</evidence>
<evidence type="ECO:0000256" key="1">
    <source>
        <dbReference type="ARBA" id="ARBA00022448"/>
    </source>
</evidence>
<feature type="domain" description="FMN-binding" evidence="7">
    <location>
        <begin position="98"/>
        <end position="185"/>
    </location>
</feature>
<organism evidence="8 9">
    <name type="scientific">Candidatus Faeciplasma avium</name>
    <dbReference type="NCBI Taxonomy" id="2840798"/>
    <lineage>
        <taxon>Bacteria</taxon>
        <taxon>Bacillati</taxon>
        <taxon>Bacillota</taxon>
        <taxon>Clostridia</taxon>
        <taxon>Eubacteriales</taxon>
        <taxon>Oscillospiraceae</taxon>
        <taxon>Oscillospiraceae incertae sedis</taxon>
        <taxon>Candidatus Faeciplasma</taxon>
    </lineage>
</organism>
<comment type="subcellular location">
    <subcellularLocation>
        <location evidence="6">Cell membrane</location>
        <topology evidence="6">Single-pass membrane protein</topology>
    </subcellularLocation>
</comment>
<dbReference type="GO" id="GO:0010181">
    <property type="term" value="F:FMN binding"/>
    <property type="evidence" value="ECO:0007669"/>
    <property type="project" value="InterPro"/>
</dbReference>
<protein>
    <recommendedName>
        <fullName evidence="6">Ion-translocating oxidoreductase complex subunit G</fullName>
        <ecNumber evidence="6">7.-.-.-</ecNumber>
    </recommendedName>
    <alternativeName>
        <fullName evidence="6">Rnf electron transport complex subunit G</fullName>
    </alternativeName>
</protein>
<dbReference type="PIRSF" id="PIRSF006091">
    <property type="entry name" value="E_trnsport_RnfG"/>
    <property type="match status" value="1"/>
</dbReference>
<dbReference type="GO" id="GO:0009055">
    <property type="term" value="F:electron transfer activity"/>
    <property type="evidence" value="ECO:0007669"/>
    <property type="project" value="InterPro"/>
</dbReference>
<keyword evidence="6" id="KW-1003">Cell membrane</keyword>
<reference evidence="8" key="2">
    <citation type="journal article" date="2021" name="PeerJ">
        <title>Extensive microbial diversity within the chicken gut microbiome revealed by metagenomics and culture.</title>
        <authorList>
            <person name="Gilroy R."/>
            <person name="Ravi A."/>
            <person name="Getino M."/>
            <person name="Pursley I."/>
            <person name="Horton D.L."/>
            <person name="Alikhan N.F."/>
            <person name="Baker D."/>
            <person name="Gharbi K."/>
            <person name="Hall N."/>
            <person name="Watson M."/>
            <person name="Adriaenssens E.M."/>
            <person name="Foster-Nyarko E."/>
            <person name="Jarju S."/>
            <person name="Secka A."/>
            <person name="Antonio M."/>
            <person name="Oren A."/>
            <person name="Chaudhuri R.R."/>
            <person name="La Ragione R."/>
            <person name="Hildebrand F."/>
            <person name="Pallen M.J."/>
        </authorList>
    </citation>
    <scope>NUCLEOTIDE SEQUENCE</scope>
    <source>
        <strain evidence="8">1370</strain>
    </source>
</reference>
<evidence type="ECO:0000256" key="3">
    <source>
        <dbReference type="ARBA" id="ARBA00022630"/>
    </source>
</evidence>
<keyword evidence="6" id="KW-1133">Transmembrane helix</keyword>
<dbReference type="GO" id="GO:0022900">
    <property type="term" value="P:electron transport chain"/>
    <property type="evidence" value="ECO:0007669"/>
    <property type="project" value="UniProtKB-UniRule"/>
</dbReference>
<keyword evidence="6" id="KW-0472">Membrane</keyword>
<dbReference type="AlphaFoldDB" id="A0A9D1NRT6"/>
<keyword evidence="1 6" id="KW-0813">Transport</keyword>
<dbReference type="EC" id="7.-.-.-" evidence="6"/>
<dbReference type="InterPro" id="IPR010209">
    <property type="entry name" value="Ion_transpt_RnfG/RsxG"/>
</dbReference>
<comment type="similarity">
    <text evidence="6">Belongs to the RnfG family.</text>
</comment>
<keyword evidence="2 6" id="KW-0597">Phosphoprotein</keyword>
<comment type="function">
    <text evidence="6">Part of a membrane-bound complex that couples electron transfer with translocation of ions across the membrane.</text>
</comment>
<dbReference type="InterPro" id="IPR007329">
    <property type="entry name" value="FMN-bd"/>
</dbReference>